<name>A0A9D2QL79_9FIRM</name>
<evidence type="ECO:0000259" key="3">
    <source>
        <dbReference type="Pfam" id="PF05738"/>
    </source>
</evidence>
<proteinExistence type="predicted"/>
<gene>
    <name evidence="5" type="ORF">H9926_06285</name>
</gene>
<dbReference type="Pfam" id="PF24547">
    <property type="entry name" value="DUF7601"/>
    <property type="match status" value="1"/>
</dbReference>
<feature type="region of interest" description="Disordered" evidence="1">
    <location>
        <begin position="171"/>
        <end position="197"/>
    </location>
</feature>
<evidence type="ECO:0000313" key="6">
    <source>
        <dbReference type="Proteomes" id="UP000823922"/>
    </source>
</evidence>
<evidence type="ECO:0000256" key="2">
    <source>
        <dbReference type="SAM" id="Phobius"/>
    </source>
</evidence>
<evidence type="ECO:0000256" key="1">
    <source>
        <dbReference type="SAM" id="MobiDB-lite"/>
    </source>
</evidence>
<feature type="domain" description="DUF7601" evidence="4">
    <location>
        <begin position="73"/>
        <end position="174"/>
    </location>
</feature>
<sequence length="272" mass="29576">MNQLAETLLKADTATWSHTFEKLPKYDEKQRRIIYSVEEIVLKDNGYDVKIDHKVDPKDNNHYIFTVTNTKQGNLTVTKTVSGGNGDIWKDWRFTVTLSDKTVNGTYGEMTFKDGVATFTLKHGQTKTATGLPGGITYTVSEEEANQNGYTTTASGAGGTIPIGGTATAAFTNHNDPEEERRDDDDDTPPTTVSANAVPPVSALPIIPWITGAINGAGVPTGDMAAPLLYIGLAVLALAVIVIVLITGKKRRKKRRTSGQAGRKRSRRKNRK</sequence>
<evidence type="ECO:0000259" key="4">
    <source>
        <dbReference type="Pfam" id="PF24547"/>
    </source>
</evidence>
<dbReference type="InterPro" id="IPR055382">
    <property type="entry name" value="DUF7601"/>
</dbReference>
<dbReference type="SUPFAM" id="SSF49478">
    <property type="entry name" value="Cna protein B-type domain"/>
    <property type="match status" value="1"/>
</dbReference>
<dbReference type="Gene3D" id="2.60.40.1140">
    <property type="entry name" value="Collagen-binding surface protein Cna, B-type domain"/>
    <property type="match status" value="1"/>
</dbReference>
<dbReference type="InterPro" id="IPR008454">
    <property type="entry name" value="Collagen-bd_Cna-like_B-typ_dom"/>
</dbReference>
<reference evidence="5" key="1">
    <citation type="journal article" date="2021" name="PeerJ">
        <title>Extensive microbial diversity within the chicken gut microbiome revealed by metagenomics and culture.</title>
        <authorList>
            <person name="Gilroy R."/>
            <person name="Ravi A."/>
            <person name="Getino M."/>
            <person name="Pursley I."/>
            <person name="Horton D.L."/>
            <person name="Alikhan N.F."/>
            <person name="Baker D."/>
            <person name="Gharbi K."/>
            <person name="Hall N."/>
            <person name="Watson M."/>
            <person name="Adriaenssens E.M."/>
            <person name="Foster-Nyarko E."/>
            <person name="Jarju S."/>
            <person name="Secka A."/>
            <person name="Antonio M."/>
            <person name="Oren A."/>
            <person name="Chaudhuri R.R."/>
            <person name="La Ragione R."/>
            <person name="Hildebrand F."/>
            <person name="Pallen M.J."/>
        </authorList>
    </citation>
    <scope>NUCLEOTIDE SEQUENCE</scope>
    <source>
        <strain evidence="5">ChiBcec1-1630</strain>
    </source>
</reference>
<keyword evidence="2" id="KW-0812">Transmembrane</keyword>
<accession>A0A9D2QL79</accession>
<evidence type="ECO:0000313" key="5">
    <source>
        <dbReference type="EMBL" id="HJC87602.1"/>
    </source>
</evidence>
<comment type="caution">
    <text evidence="5">The sequence shown here is derived from an EMBL/GenBank/DDBJ whole genome shotgun (WGS) entry which is preliminary data.</text>
</comment>
<dbReference type="EMBL" id="DWVS01000155">
    <property type="protein sequence ID" value="HJC87602.1"/>
    <property type="molecule type" value="Genomic_DNA"/>
</dbReference>
<dbReference type="Pfam" id="PF05738">
    <property type="entry name" value="Cna_B"/>
    <property type="match status" value="1"/>
</dbReference>
<keyword evidence="2" id="KW-1133">Transmembrane helix</keyword>
<feature type="region of interest" description="Disordered" evidence="1">
    <location>
        <begin position="252"/>
        <end position="272"/>
    </location>
</feature>
<protein>
    <submittedName>
        <fullName evidence="5">Cna B-type domain-containing protein</fullName>
    </submittedName>
</protein>
<feature type="domain" description="CNA-B" evidence="3">
    <location>
        <begin position="12"/>
        <end position="70"/>
    </location>
</feature>
<keyword evidence="2" id="KW-0472">Membrane</keyword>
<organism evidence="5 6">
    <name type="scientific">Candidatus Eisenbergiella intestinigallinarum</name>
    <dbReference type="NCBI Taxonomy" id="2838549"/>
    <lineage>
        <taxon>Bacteria</taxon>
        <taxon>Bacillati</taxon>
        <taxon>Bacillota</taxon>
        <taxon>Clostridia</taxon>
        <taxon>Lachnospirales</taxon>
        <taxon>Lachnospiraceae</taxon>
        <taxon>Eisenbergiella</taxon>
    </lineage>
</organism>
<dbReference type="AlphaFoldDB" id="A0A9D2QL79"/>
<feature type="transmembrane region" description="Helical" evidence="2">
    <location>
        <begin position="228"/>
        <end position="248"/>
    </location>
</feature>
<dbReference type="Proteomes" id="UP000823922">
    <property type="component" value="Unassembled WGS sequence"/>
</dbReference>
<reference evidence="5" key="2">
    <citation type="submission" date="2021-04" db="EMBL/GenBank/DDBJ databases">
        <authorList>
            <person name="Gilroy R."/>
        </authorList>
    </citation>
    <scope>NUCLEOTIDE SEQUENCE</scope>
    <source>
        <strain evidence="5">ChiBcec1-1630</strain>
    </source>
</reference>